<dbReference type="EMBL" id="AP018933">
    <property type="protein sequence ID" value="BBG31338.1"/>
    <property type="molecule type" value="Genomic_DNA"/>
</dbReference>
<dbReference type="InterPro" id="IPR009493">
    <property type="entry name" value="P2_GpE"/>
</dbReference>
<dbReference type="STRING" id="1123510.GCA_000620025_01766"/>
<gene>
    <name evidence="1" type="ORF">ZBT109_2608</name>
</gene>
<dbReference type="KEGG" id="zpl:ZBT109_2608"/>
<dbReference type="Proteomes" id="UP000267342">
    <property type="component" value="Chromosome"/>
</dbReference>
<proteinExistence type="predicted"/>
<organism evidence="1 2">
    <name type="scientific">Zymobacter palmae</name>
    <dbReference type="NCBI Taxonomy" id="33074"/>
    <lineage>
        <taxon>Bacteria</taxon>
        <taxon>Pseudomonadati</taxon>
        <taxon>Pseudomonadota</taxon>
        <taxon>Gammaproteobacteria</taxon>
        <taxon>Oceanospirillales</taxon>
        <taxon>Halomonadaceae</taxon>
        <taxon>Zymobacter group</taxon>
        <taxon>Zymobacter</taxon>
    </lineage>
</organism>
<accession>A0A348HI86</accession>
<dbReference type="AlphaFoldDB" id="A0A348HI86"/>
<evidence type="ECO:0000313" key="2">
    <source>
        <dbReference type="Proteomes" id="UP000267342"/>
    </source>
</evidence>
<dbReference type="Pfam" id="PF06528">
    <property type="entry name" value="Phage_P2_GpE"/>
    <property type="match status" value="1"/>
</dbReference>
<sequence length="43" mass="5198">MEDAMADIAMVFHWPPSEMNDFSLEELMDWRERARLRHCGDEE</sequence>
<evidence type="ECO:0000313" key="1">
    <source>
        <dbReference type="EMBL" id="BBG31338.1"/>
    </source>
</evidence>
<name>A0A348HI86_9GAMM</name>
<reference evidence="1 2" key="1">
    <citation type="submission" date="2018-09" db="EMBL/GenBank/DDBJ databases">
        <title>Zymobacter palmae IAM14233 (=T109) whole genome analysis.</title>
        <authorList>
            <person name="Yanase H."/>
        </authorList>
    </citation>
    <scope>NUCLEOTIDE SEQUENCE [LARGE SCALE GENOMIC DNA]</scope>
    <source>
        <strain evidence="1 2">IAM14233</strain>
    </source>
</reference>
<protein>
    <submittedName>
        <fullName evidence="1">NMD protein affecting ribosome stability</fullName>
    </submittedName>
</protein>
<keyword evidence="2" id="KW-1185">Reference proteome</keyword>